<dbReference type="PANTHER" id="PTHR10464:SF4">
    <property type="entry name" value="UREA TRANSPORTER"/>
    <property type="match status" value="1"/>
</dbReference>
<evidence type="ECO:0000256" key="3">
    <source>
        <dbReference type="ARBA" id="ARBA00022475"/>
    </source>
</evidence>
<evidence type="ECO:0000256" key="4">
    <source>
        <dbReference type="ARBA" id="ARBA00022692"/>
    </source>
</evidence>
<feature type="transmembrane region" description="Helical" evidence="7">
    <location>
        <begin position="40"/>
        <end position="66"/>
    </location>
</feature>
<protein>
    <submittedName>
        <fullName evidence="8">Urea transporter</fullName>
    </submittedName>
</protein>
<dbReference type="Pfam" id="PF03253">
    <property type="entry name" value="UT"/>
    <property type="match status" value="1"/>
</dbReference>
<keyword evidence="9" id="KW-1185">Reference proteome</keyword>
<evidence type="ECO:0000313" key="9">
    <source>
        <dbReference type="Proteomes" id="UP000199529"/>
    </source>
</evidence>
<evidence type="ECO:0000256" key="7">
    <source>
        <dbReference type="SAM" id="Phobius"/>
    </source>
</evidence>
<name>A0A1H3N3E2_9PSEU</name>
<dbReference type="RefSeq" id="WP_177226766.1">
    <property type="nucleotide sequence ID" value="NZ_FNOK01000036.1"/>
</dbReference>
<gene>
    <name evidence="8" type="ORF">SAMN05216215_103674</name>
</gene>
<dbReference type="AlphaFoldDB" id="A0A1H3N3E2"/>
<organism evidence="8 9">
    <name type="scientific">Saccharopolyspora shandongensis</name>
    <dbReference type="NCBI Taxonomy" id="418495"/>
    <lineage>
        <taxon>Bacteria</taxon>
        <taxon>Bacillati</taxon>
        <taxon>Actinomycetota</taxon>
        <taxon>Actinomycetes</taxon>
        <taxon>Pseudonocardiales</taxon>
        <taxon>Pseudonocardiaceae</taxon>
        <taxon>Saccharopolyspora</taxon>
    </lineage>
</organism>
<evidence type="ECO:0000256" key="2">
    <source>
        <dbReference type="ARBA" id="ARBA00005914"/>
    </source>
</evidence>
<dbReference type="STRING" id="418495.SAMN05216215_103674"/>
<evidence type="ECO:0000256" key="6">
    <source>
        <dbReference type="ARBA" id="ARBA00023136"/>
    </source>
</evidence>
<proteinExistence type="inferred from homology"/>
<feature type="transmembrane region" description="Helical" evidence="7">
    <location>
        <begin position="169"/>
        <end position="195"/>
    </location>
</feature>
<reference evidence="9" key="1">
    <citation type="submission" date="2016-10" db="EMBL/GenBank/DDBJ databases">
        <authorList>
            <person name="Varghese N."/>
            <person name="Submissions S."/>
        </authorList>
    </citation>
    <scope>NUCLEOTIDE SEQUENCE [LARGE SCALE GENOMIC DNA]</scope>
    <source>
        <strain evidence="9">CGMCC 4.3530</strain>
    </source>
</reference>
<accession>A0A1H3N3E2</accession>
<comment type="subcellular location">
    <subcellularLocation>
        <location evidence="1">Cell membrane</location>
        <topology evidence="1">Multi-pass membrane protein</topology>
    </subcellularLocation>
</comment>
<feature type="transmembrane region" description="Helical" evidence="7">
    <location>
        <begin position="259"/>
        <end position="284"/>
    </location>
</feature>
<feature type="transmembrane region" description="Helical" evidence="7">
    <location>
        <begin position="101"/>
        <end position="121"/>
    </location>
</feature>
<keyword evidence="6 7" id="KW-0472">Membrane</keyword>
<evidence type="ECO:0000256" key="5">
    <source>
        <dbReference type="ARBA" id="ARBA00022989"/>
    </source>
</evidence>
<evidence type="ECO:0000256" key="1">
    <source>
        <dbReference type="ARBA" id="ARBA00004651"/>
    </source>
</evidence>
<feature type="transmembrane region" description="Helical" evidence="7">
    <location>
        <begin position="229"/>
        <end position="247"/>
    </location>
</feature>
<keyword evidence="5 7" id="KW-1133">Transmembrane helix</keyword>
<dbReference type="GO" id="GO:0015204">
    <property type="term" value="F:urea transmembrane transporter activity"/>
    <property type="evidence" value="ECO:0007669"/>
    <property type="project" value="InterPro"/>
</dbReference>
<dbReference type="GO" id="GO:0005886">
    <property type="term" value="C:plasma membrane"/>
    <property type="evidence" value="ECO:0007669"/>
    <property type="project" value="UniProtKB-SubCell"/>
</dbReference>
<dbReference type="Proteomes" id="UP000199529">
    <property type="component" value="Unassembled WGS sequence"/>
</dbReference>
<dbReference type="PANTHER" id="PTHR10464">
    <property type="entry name" value="UREA TRANSPORTER"/>
    <property type="match status" value="1"/>
</dbReference>
<keyword evidence="3" id="KW-1003">Cell membrane</keyword>
<feature type="transmembrane region" description="Helical" evidence="7">
    <location>
        <begin position="133"/>
        <end position="149"/>
    </location>
</feature>
<dbReference type="Gene3D" id="1.10.3430.10">
    <property type="entry name" value="Ammonium transporter AmtB like domains"/>
    <property type="match status" value="1"/>
</dbReference>
<evidence type="ECO:0000313" key="8">
    <source>
        <dbReference type="EMBL" id="SDY83263.1"/>
    </source>
</evidence>
<feature type="transmembrane region" description="Helical" evidence="7">
    <location>
        <begin position="202"/>
        <end position="223"/>
    </location>
</feature>
<dbReference type="InterPro" id="IPR004937">
    <property type="entry name" value="Urea_transporter"/>
</dbReference>
<dbReference type="InterPro" id="IPR029020">
    <property type="entry name" value="Ammonium/urea_transptr"/>
</dbReference>
<comment type="similarity">
    <text evidence="2">Belongs to the urea transporter family.</text>
</comment>
<dbReference type="EMBL" id="FNOK01000036">
    <property type="protein sequence ID" value="SDY83263.1"/>
    <property type="molecule type" value="Genomic_DNA"/>
</dbReference>
<sequence length="298" mass="30953">MNTTSKATEPEVRHGARHLLRAVPTGISQVYLQDSVPAGLLFVVALLLAGPQLGLAAVVGSVVGVLTAAALRIPHERIGQGLFGFNGTLVVLGAVGSFQPLGLALLVGTAGAVVATVLMRIADAFLTVPARTAPFVFTYWLTVYLGHRLDWAPAAATTPSPVLGLHGDYLGLFTAEAEVFLVSGWLPGVVMLIGLALVRFRLAVGAFCGAAASVLAVELLPITPPDVSTGVYGFNAALVVVGLLSTGRGWRSCVLAVPAVLLLHGAIEAVGLVPTTFPFVLAMWTADLHRRYRGPARV</sequence>
<keyword evidence="4 7" id="KW-0812">Transmembrane</keyword>